<accession>A0A6J7MG46</accession>
<proteinExistence type="predicted"/>
<evidence type="ECO:0000256" key="1">
    <source>
        <dbReference type="SAM" id="MobiDB-lite"/>
    </source>
</evidence>
<dbReference type="EMBL" id="CAFBOG010000074">
    <property type="protein sequence ID" value="CAB4979607.1"/>
    <property type="molecule type" value="Genomic_DNA"/>
</dbReference>
<reference evidence="2" key="1">
    <citation type="submission" date="2020-05" db="EMBL/GenBank/DDBJ databases">
        <authorList>
            <person name="Chiriac C."/>
            <person name="Salcher M."/>
            <person name="Ghai R."/>
            <person name="Kavagutti S V."/>
        </authorList>
    </citation>
    <scope>NUCLEOTIDE SEQUENCE</scope>
</reference>
<evidence type="ECO:0000313" key="2">
    <source>
        <dbReference type="EMBL" id="CAB4979607.1"/>
    </source>
</evidence>
<sequence>MYMVTGWLPEKSGAARQRLREAEAEAGVEAGNSTAQNDEAGEVARLDSPHEEGSGEVPDGA</sequence>
<organism evidence="2">
    <name type="scientific">freshwater metagenome</name>
    <dbReference type="NCBI Taxonomy" id="449393"/>
    <lineage>
        <taxon>unclassified sequences</taxon>
        <taxon>metagenomes</taxon>
        <taxon>ecological metagenomes</taxon>
    </lineage>
</organism>
<protein>
    <submittedName>
        <fullName evidence="2">Unannotated protein</fullName>
    </submittedName>
</protein>
<feature type="region of interest" description="Disordered" evidence="1">
    <location>
        <begin position="1"/>
        <end position="61"/>
    </location>
</feature>
<dbReference type="AlphaFoldDB" id="A0A6J7MG46"/>
<feature type="compositionally biased region" description="Basic and acidic residues" evidence="1">
    <location>
        <begin position="42"/>
        <end position="53"/>
    </location>
</feature>
<gene>
    <name evidence="2" type="ORF">UFOPK3914_00948</name>
</gene>
<name>A0A6J7MG46_9ZZZZ</name>